<evidence type="ECO:0000256" key="1">
    <source>
        <dbReference type="ARBA" id="ARBA00005417"/>
    </source>
</evidence>
<dbReference type="InterPro" id="IPR050763">
    <property type="entry name" value="ABC_transporter_ATP-binding"/>
</dbReference>
<evidence type="ECO:0000256" key="3">
    <source>
        <dbReference type="ARBA" id="ARBA00022458"/>
    </source>
</evidence>
<feature type="domain" description="ABC transporter" evidence="6">
    <location>
        <begin position="11"/>
        <end position="240"/>
    </location>
</feature>
<keyword evidence="8" id="KW-1185">Reference proteome</keyword>
<evidence type="ECO:0000313" key="7">
    <source>
        <dbReference type="EMBL" id="KAB1077045.1"/>
    </source>
</evidence>
<keyword evidence="3" id="KW-0536">Nodulation</keyword>
<dbReference type="Gene3D" id="3.40.50.300">
    <property type="entry name" value="P-loop containing nucleotide triphosphate hydrolases"/>
    <property type="match status" value="1"/>
</dbReference>
<dbReference type="Proteomes" id="UP000474159">
    <property type="component" value="Unassembled WGS sequence"/>
</dbReference>
<reference evidence="7 8" key="1">
    <citation type="submission" date="2019-09" db="EMBL/GenBank/DDBJ databases">
        <title>YIM 48816 draft genome.</title>
        <authorList>
            <person name="Jiang L."/>
        </authorList>
    </citation>
    <scope>NUCLEOTIDE SEQUENCE [LARGE SCALE GENOMIC DNA]</scope>
    <source>
        <strain evidence="7 8">YIM 48816</strain>
    </source>
</reference>
<dbReference type="PANTHER" id="PTHR42711:SF5">
    <property type="entry name" value="ABC TRANSPORTER ATP-BINDING PROTEIN NATA"/>
    <property type="match status" value="1"/>
</dbReference>
<evidence type="ECO:0000256" key="5">
    <source>
        <dbReference type="ARBA" id="ARBA00022840"/>
    </source>
</evidence>
<evidence type="ECO:0000256" key="4">
    <source>
        <dbReference type="ARBA" id="ARBA00022741"/>
    </source>
</evidence>
<dbReference type="Pfam" id="PF00005">
    <property type="entry name" value="ABC_tran"/>
    <property type="match status" value="1"/>
</dbReference>
<organism evidence="7 8">
    <name type="scientific">Methylobacterium soli</name>
    <dbReference type="NCBI Taxonomy" id="553447"/>
    <lineage>
        <taxon>Bacteria</taxon>
        <taxon>Pseudomonadati</taxon>
        <taxon>Pseudomonadota</taxon>
        <taxon>Alphaproteobacteria</taxon>
        <taxon>Hyphomicrobiales</taxon>
        <taxon>Methylobacteriaceae</taxon>
        <taxon>Methylobacterium</taxon>
    </lineage>
</organism>
<comment type="caution">
    <text evidence="7">The sequence shown here is derived from an EMBL/GenBank/DDBJ whole genome shotgun (WGS) entry which is preliminary data.</text>
</comment>
<dbReference type="AlphaFoldDB" id="A0A6L3SXW1"/>
<gene>
    <name evidence="7" type="ORF">F6X53_20440</name>
</gene>
<accession>A0A6L3SXW1</accession>
<evidence type="ECO:0000256" key="2">
    <source>
        <dbReference type="ARBA" id="ARBA00022448"/>
    </source>
</evidence>
<dbReference type="InterPro" id="IPR003593">
    <property type="entry name" value="AAA+_ATPase"/>
</dbReference>
<dbReference type="SMART" id="SM00382">
    <property type="entry name" value="AAA"/>
    <property type="match status" value="1"/>
</dbReference>
<dbReference type="InterPro" id="IPR027417">
    <property type="entry name" value="P-loop_NTPase"/>
</dbReference>
<comment type="similarity">
    <text evidence="1">Belongs to the ABC transporter superfamily.</text>
</comment>
<evidence type="ECO:0000313" key="8">
    <source>
        <dbReference type="Proteomes" id="UP000474159"/>
    </source>
</evidence>
<dbReference type="CDD" id="cd03230">
    <property type="entry name" value="ABC_DR_subfamily_A"/>
    <property type="match status" value="1"/>
</dbReference>
<dbReference type="GO" id="GO:0005524">
    <property type="term" value="F:ATP binding"/>
    <property type="evidence" value="ECO:0007669"/>
    <property type="project" value="UniProtKB-KW"/>
</dbReference>
<name>A0A6L3SXW1_9HYPH</name>
<sequence length="331" mass="34438">MGGPEDQVPLVEIVDATLSYRGREVLTGIDLTAPAGRTLALLGPNGAGKTSLMRLVAGRLPPDAGRVRVGGADPFRAPATRRAIGWVPQEIALYPRLTVAENLGVFAQLAGIGRRARKAAVEAALAFTDVAEVAGRPVGLLSGGYQRRVNIAASLMGRPRLVLLDEPTQGVDLAARAAIHAVLGRLRQDGAAILLATHDFAEAERLADDVAFMAGGRIVREGPLAELLARIRAGAPEHEIALALPPDQAAEAALRRAGFGPVDTGLTWRASGRGGHTLDGAALLGALRRQGVPVSEVRVRTPGLDALYLDALQSGTSGAAASRPRPLRAAR</sequence>
<protein>
    <submittedName>
        <fullName evidence="7">ABC transporter ATP-binding protein</fullName>
    </submittedName>
</protein>
<keyword evidence="4" id="KW-0547">Nucleotide-binding</keyword>
<evidence type="ECO:0000259" key="6">
    <source>
        <dbReference type="PROSITE" id="PS50893"/>
    </source>
</evidence>
<dbReference type="InterPro" id="IPR003439">
    <property type="entry name" value="ABC_transporter-like_ATP-bd"/>
</dbReference>
<keyword evidence="2" id="KW-0813">Transport</keyword>
<dbReference type="GO" id="GO:0016887">
    <property type="term" value="F:ATP hydrolysis activity"/>
    <property type="evidence" value="ECO:0007669"/>
    <property type="project" value="InterPro"/>
</dbReference>
<dbReference type="PANTHER" id="PTHR42711">
    <property type="entry name" value="ABC TRANSPORTER ATP-BINDING PROTEIN"/>
    <property type="match status" value="1"/>
</dbReference>
<dbReference type="EMBL" id="VZZK01000024">
    <property type="protein sequence ID" value="KAB1077045.1"/>
    <property type="molecule type" value="Genomic_DNA"/>
</dbReference>
<dbReference type="PROSITE" id="PS50893">
    <property type="entry name" value="ABC_TRANSPORTER_2"/>
    <property type="match status" value="1"/>
</dbReference>
<dbReference type="SUPFAM" id="SSF52540">
    <property type="entry name" value="P-loop containing nucleoside triphosphate hydrolases"/>
    <property type="match status" value="1"/>
</dbReference>
<dbReference type="RefSeq" id="WP_151002042.1">
    <property type="nucleotide sequence ID" value="NZ_BPQY01000074.1"/>
</dbReference>
<keyword evidence="5 7" id="KW-0067">ATP-binding</keyword>
<proteinExistence type="inferred from homology"/>
<dbReference type="OrthoDB" id="9778547at2"/>